<evidence type="ECO:0000256" key="1">
    <source>
        <dbReference type="SAM" id="MobiDB-lite"/>
    </source>
</evidence>
<evidence type="ECO:0000313" key="3">
    <source>
        <dbReference type="Proteomes" id="UP000026962"/>
    </source>
</evidence>
<keyword evidence="3" id="KW-1185">Reference proteome</keyword>
<proteinExistence type="predicted"/>
<evidence type="ECO:0000313" key="2">
    <source>
        <dbReference type="EnsemblPlants" id="OPUNC03G32310.1"/>
    </source>
</evidence>
<feature type="compositionally biased region" description="Basic and acidic residues" evidence="1">
    <location>
        <begin position="75"/>
        <end position="87"/>
    </location>
</feature>
<dbReference type="AlphaFoldDB" id="A0A0E0KJF0"/>
<dbReference type="HOGENOM" id="CLU_1104238_0_0_1"/>
<feature type="region of interest" description="Disordered" evidence="1">
    <location>
        <begin position="26"/>
        <end position="126"/>
    </location>
</feature>
<dbReference type="EnsemblPlants" id="OPUNC03G32310.1">
    <property type="protein sequence ID" value="OPUNC03G32310.1"/>
    <property type="gene ID" value="OPUNC03G32310"/>
</dbReference>
<reference evidence="2" key="2">
    <citation type="submission" date="2018-05" db="EMBL/GenBank/DDBJ databases">
        <title>OpunRS2 (Oryza punctata Reference Sequence Version 2).</title>
        <authorList>
            <person name="Zhang J."/>
            <person name="Kudrna D."/>
            <person name="Lee S."/>
            <person name="Talag J."/>
            <person name="Welchert J."/>
            <person name="Wing R.A."/>
        </authorList>
    </citation>
    <scope>NUCLEOTIDE SEQUENCE [LARGE SCALE GENOMIC DNA]</scope>
</reference>
<organism evidence="2">
    <name type="scientific">Oryza punctata</name>
    <name type="common">Red rice</name>
    <dbReference type="NCBI Taxonomy" id="4537"/>
    <lineage>
        <taxon>Eukaryota</taxon>
        <taxon>Viridiplantae</taxon>
        <taxon>Streptophyta</taxon>
        <taxon>Embryophyta</taxon>
        <taxon>Tracheophyta</taxon>
        <taxon>Spermatophyta</taxon>
        <taxon>Magnoliopsida</taxon>
        <taxon>Liliopsida</taxon>
        <taxon>Poales</taxon>
        <taxon>Poaceae</taxon>
        <taxon>BOP clade</taxon>
        <taxon>Oryzoideae</taxon>
        <taxon>Oryzeae</taxon>
        <taxon>Oryzinae</taxon>
        <taxon>Oryza</taxon>
    </lineage>
</organism>
<feature type="compositionally biased region" description="Gly residues" evidence="1">
    <location>
        <begin position="44"/>
        <end position="65"/>
    </location>
</feature>
<dbReference type="Gramene" id="OPUNC03G32310.1">
    <property type="protein sequence ID" value="OPUNC03G32310.1"/>
    <property type="gene ID" value="OPUNC03G32310"/>
</dbReference>
<sequence length="252" mass="27586">MTRAVGMDDALRLHLHRRSPELSAFTVTTRAHSAATGEKDVGDGEGAGEIRGGDGAVEIGGGGGELAEDTGGSGERQRRGERDKERYATAASSNLAALPPHCHRRQRGHRQSPELAPPPPPSPRPVRLWSAVVQRNPSLKVAKYQFSRRGYGVDGITVFGRPHEVNLTAKVDGRVYRCIKVREVMFLTLVTEYNMPALIAWPGDEPRMLTPYVDEDKDNATDPGARHYHVLCKNLPLEVVVRGGRIACVKAW</sequence>
<feature type="compositionally biased region" description="Basic residues" evidence="1">
    <location>
        <begin position="101"/>
        <end position="110"/>
    </location>
</feature>
<accession>A0A0E0KJF0</accession>
<name>A0A0E0KJF0_ORYPU</name>
<protein>
    <submittedName>
        <fullName evidence="2">Uncharacterized protein</fullName>
    </submittedName>
</protein>
<dbReference type="eggNOG" id="ENOG502R7AD">
    <property type="taxonomic scope" value="Eukaryota"/>
</dbReference>
<feature type="compositionally biased region" description="Pro residues" evidence="1">
    <location>
        <begin position="115"/>
        <end position="124"/>
    </location>
</feature>
<dbReference type="Proteomes" id="UP000026962">
    <property type="component" value="Chromosome 3"/>
</dbReference>
<reference evidence="2" key="1">
    <citation type="submission" date="2015-04" db="UniProtKB">
        <authorList>
            <consortium name="EnsemblPlants"/>
        </authorList>
    </citation>
    <scope>IDENTIFICATION</scope>
</reference>